<keyword evidence="2" id="KW-1185">Reference proteome</keyword>
<protein>
    <submittedName>
        <fullName evidence="1">Uncharacterized protein</fullName>
    </submittedName>
</protein>
<proteinExistence type="predicted"/>
<reference evidence="1 2" key="1">
    <citation type="submission" date="2016-03" db="EMBL/GenBank/DDBJ databases">
        <title>Trachymyrmex septentrionalis WGS genome.</title>
        <authorList>
            <person name="Nygaard S."/>
            <person name="Hu H."/>
            <person name="Boomsma J."/>
            <person name="Zhang G."/>
        </authorList>
    </citation>
    <scope>NUCLEOTIDE SEQUENCE [LARGE SCALE GENOMIC DNA]</scope>
    <source>
        <strain evidence="1">Tsep2-gDNA-1</strain>
        <tissue evidence="1">Whole body</tissue>
    </source>
</reference>
<dbReference type="Proteomes" id="UP000078541">
    <property type="component" value="Unassembled WGS sequence"/>
</dbReference>
<organism evidence="1 2">
    <name type="scientific">Trachymyrmex septentrionalis</name>
    <dbReference type="NCBI Taxonomy" id="34720"/>
    <lineage>
        <taxon>Eukaryota</taxon>
        <taxon>Metazoa</taxon>
        <taxon>Ecdysozoa</taxon>
        <taxon>Arthropoda</taxon>
        <taxon>Hexapoda</taxon>
        <taxon>Insecta</taxon>
        <taxon>Pterygota</taxon>
        <taxon>Neoptera</taxon>
        <taxon>Endopterygota</taxon>
        <taxon>Hymenoptera</taxon>
        <taxon>Apocrita</taxon>
        <taxon>Aculeata</taxon>
        <taxon>Formicoidea</taxon>
        <taxon>Formicidae</taxon>
        <taxon>Myrmicinae</taxon>
        <taxon>Trachymyrmex</taxon>
    </lineage>
</organism>
<dbReference type="STRING" id="34720.A0A195EVG7"/>
<dbReference type="EMBL" id="KQ981965">
    <property type="protein sequence ID" value="KYN31892.1"/>
    <property type="molecule type" value="Genomic_DNA"/>
</dbReference>
<name>A0A195EVG7_9HYME</name>
<evidence type="ECO:0000313" key="2">
    <source>
        <dbReference type="Proteomes" id="UP000078541"/>
    </source>
</evidence>
<accession>A0A195EVG7</accession>
<gene>
    <name evidence="1" type="ORF">ALC56_14031</name>
</gene>
<evidence type="ECO:0000313" key="1">
    <source>
        <dbReference type="EMBL" id="KYN31892.1"/>
    </source>
</evidence>
<sequence length="149" mass="17031">MGDSGNRLALYASSSRFDLLCSEVGENISINTLLSISGGKVLIRVYNKTKVLTLYQSDLMLYQEQLKIFEARYQDREVKVRNRENMMERENANIKNELRVVSSQSLDESNEYVTLALAAEAERTRLLELITLLNQRLGKERNKADLLAV</sequence>
<dbReference type="AlphaFoldDB" id="A0A195EVG7"/>